<gene>
    <name evidence="1" type="ordered locus">XNC1_0522</name>
</gene>
<reference evidence="1 2" key="1">
    <citation type="journal article" date="2011" name="PLoS ONE">
        <title>The entomopathogenic bacterial endosymbionts xenorhabdus and photorhabdus: convergent lifestyles from divergent genomes.</title>
        <authorList>
            <person name="Chaston J.M."/>
            <person name="Suen G."/>
            <person name="Tucker S.L."/>
            <person name="Andersen A.W."/>
            <person name="Bhasin A."/>
            <person name="Bode E."/>
            <person name="Bode H.B."/>
            <person name="Brachmann A.O."/>
            <person name="Cowles C.E."/>
            <person name="Cowles K.N."/>
            <person name="Darby C."/>
            <person name="de Leon L."/>
            <person name="Drace K."/>
            <person name="Du Z."/>
            <person name="Givaudan A."/>
            <person name="Herbert Tran E.E."/>
            <person name="Jewell K.A."/>
            <person name="Knack J.J."/>
            <person name="Krasomil-Osterfeld K.C."/>
            <person name="Kukor R."/>
            <person name="Lanois A."/>
            <person name="Latreille P."/>
            <person name="Leimgruber N.K."/>
            <person name="Lipke C.M."/>
            <person name="Liu R."/>
            <person name="Lu X."/>
            <person name="Martens E.C."/>
            <person name="Marri P.R."/>
            <person name="Medigue C."/>
            <person name="Menard M.L."/>
            <person name="Miller N.M."/>
            <person name="Morales-Soto N."/>
            <person name="Norton S."/>
            <person name="Ogier J.C."/>
            <person name="Orchard S.S."/>
            <person name="Park D."/>
            <person name="Park Y."/>
            <person name="Qurollo B.A."/>
            <person name="Sugar D.R."/>
            <person name="Richards G.R."/>
            <person name="Rouy Z."/>
            <person name="Slominski B."/>
            <person name="Slominski K."/>
            <person name="Snyder H."/>
            <person name="Tjaden B.C."/>
            <person name="van der Hoeven R."/>
            <person name="Welch R.D."/>
            <person name="Wheeler C."/>
            <person name="Xiang B."/>
            <person name="Barbazuk B."/>
            <person name="Gaudriault S."/>
            <person name="Goodner B."/>
            <person name="Slater S.C."/>
            <person name="Forst S."/>
            <person name="Goldman B.S."/>
            <person name="Goodrich-Blair H."/>
        </authorList>
    </citation>
    <scope>NUCLEOTIDE SEQUENCE [LARGE SCALE GENOMIC DNA]</scope>
    <source>
        <strain evidence="2">ATCC 19061 / DSM 3370 / CCUG 14189 / LMG 1036 / NCIMB 9965 / AN6</strain>
    </source>
</reference>
<dbReference type="HOGENOM" id="CLU_2830336_0_0_6"/>
<organism evidence="1 2">
    <name type="scientific">Xenorhabdus nematophila (strain ATCC 19061 / DSM 3370 / CCUG 14189 / LMG 1036 / NCIMB 9965 / AN6)</name>
    <dbReference type="NCBI Taxonomy" id="406817"/>
    <lineage>
        <taxon>Bacteria</taxon>
        <taxon>Pseudomonadati</taxon>
        <taxon>Pseudomonadota</taxon>
        <taxon>Gammaproteobacteria</taxon>
        <taxon>Enterobacterales</taxon>
        <taxon>Morganellaceae</taxon>
        <taxon>Xenorhabdus</taxon>
    </lineage>
</organism>
<evidence type="ECO:0000313" key="1">
    <source>
        <dbReference type="EMBL" id="CBJ88596.1"/>
    </source>
</evidence>
<sequence>MIISLSGLLFLARLSPFLITLPFFVLDQLCRLYISLNKLYIVFKYMHNTIYGVYTQNYPHLIKASIHVIFACG</sequence>
<keyword evidence="2" id="KW-1185">Reference proteome</keyword>
<dbReference type="EMBL" id="FN667742">
    <property type="protein sequence ID" value="CBJ88596.1"/>
    <property type="molecule type" value="Genomic_DNA"/>
</dbReference>
<name>D3VIP6_XENNA</name>
<dbReference type="STRING" id="406817.XNC1_0522"/>
<evidence type="ECO:0000313" key="2">
    <source>
        <dbReference type="Proteomes" id="UP000008075"/>
    </source>
</evidence>
<proteinExistence type="predicted"/>
<accession>D3VIP6</accession>
<dbReference type="Proteomes" id="UP000008075">
    <property type="component" value="Chromosome"/>
</dbReference>
<protein>
    <submittedName>
        <fullName evidence="1">Uncharacterized protein</fullName>
    </submittedName>
</protein>
<dbReference type="KEGG" id="xne:XNC1_0522"/>
<dbReference type="AlphaFoldDB" id="D3VIP6"/>